<name>A0A078LLP1_CITKO</name>
<keyword evidence="4" id="KW-1134">Transmembrane beta strand</keyword>
<feature type="domain" description="PapC N-terminal" evidence="12">
    <location>
        <begin position="40"/>
        <end position="183"/>
    </location>
</feature>
<dbReference type="Pfam" id="PF00577">
    <property type="entry name" value="Usher"/>
    <property type="match status" value="1"/>
</dbReference>
<keyword evidence="7 9" id="KW-0472">Membrane</keyword>
<reference evidence="13" key="1">
    <citation type="submission" date="2014-06" db="EMBL/GenBank/DDBJ databases">
        <authorList>
            <person name="Urmite Genomes Urmite Genomes"/>
        </authorList>
    </citation>
    <scope>NUCLEOTIDE SEQUENCE</scope>
</reference>
<evidence type="ECO:0000256" key="10">
    <source>
        <dbReference type="SAM" id="SignalP"/>
    </source>
</evidence>
<dbReference type="InterPro" id="IPR025949">
    <property type="entry name" value="PapC-like_C"/>
</dbReference>
<feature type="domain" description="PapC-like C-terminal" evidence="11">
    <location>
        <begin position="783"/>
        <end position="846"/>
    </location>
</feature>
<keyword evidence="8 9" id="KW-0998">Cell outer membrane</keyword>
<accession>A0A078LLP1</accession>
<dbReference type="NCBIfam" id="NF007337">
    <property type="entry name" value="PRK09828.1"/>
    <property type="match status" value="1"/>
</dbReference>
<evidence type="ECO:0000313" key="13">
    <source>
        <dbReference type="EMBL" id="CDZ84883.1"/>
    </source>
</evidence>
<evidence type="ECO:0000256" key="8">
    <source>
        <dbReference type="ARBA" id="ARBA00023237"/>
    </source>
</evidence>
<dbReference type="PROSITE" id="PS01151">
    <property type="entry name" value="FIMBRIAL_USHER"/>
    <property type="match status" value="1"/>
</dbReference>
<evidence type="ECO:0000256" key="2">
    <source>
        <dbReference type="ARBA" id="ARBA00008064"/>
    </source>
</evidence>
<dbReference type="InterPro" id="IPR037224">
    <property type="entry name" value="PapC_N_sf"/>
</dbReference>
<evidence type="ECO:0000256" key="9">
    <source>
        <dbReference type="RuleBase" id="RU003884"/>
    </source>
</evidence>
<dbReference type="PANTHER" id="PTHR30451:SF3">
    <property type="entry name" value="OUTER MEMBRANE USHER PROTEIN HTRE-RELATED"/>
    <property type="match status" value="1"/>
</dbReference>
<dbReference type="EMBL" id="LK931336">
    <property type="protein sequence ID" value="CDZ84883.1"/>
    <property type="molecule type" value="Genomic_DNA"/>
</dbReference>
<dbReference type="Pfam" id="PF13953">
    <property type="entry name" value="PapC_C"/>
    <property type="match status" value="1"/>
</dbReference>
<dbReference type="GO" id="GO:0009297">
    <property type="term" value="P:pilus assembly"/>
    <property type="evidence" value="ECO:0007669"/>
    <property type="project" value="InterPro"/>
</dbReference>
<dbReference type="AlphaFoldDB" id="A0A078LLP1"/>
<dbReference type="InterPro" id="IPR042186">
    <property type="entry name" value="FimD_plug_dom"/>
</dbReference>
<dbReference type="GO" id="GO:0009279">
    <property type="term" value="C:cell outer membrane"/>
    <property type="evidence" value="ECO:0007669"/>
    <property type="project" value="UniProtKB-SubCell"/>
</dbReference>
<dbReference type="InterPro" id="IPR025885">
    <property type="entry name" value="PapC_N"/>
</dbReference>
<dbReference type="Gene3D" id="3.10.20.410">
    <property type="match status" value="1"/>
</dbReference>
<proteinExistence type="inferred from homology"/>
<evidence type="ECO:0000256" key="7">
    <source>
        <dbReference type="ARBA" id="ARBA00023136"/>
    </source>
</evidence>
<sequence length="866" mass="94214">MIFRRSLLCLAISAALPFSVHATGNTPAQSSAPDSEEMVEFNDQFLLNMGSAVDVSRYAQGNPILPGTYRAKISLNGENKSTQNIEFKDNGTPRATPCITALLLKQAGVDSSVLGNTISDDDTTCIDIKKYYPHSSVNFDTSKLTLELTMPQLYVLKRPAGYVDPSLWDAGIPTALLSYNLNAWHSESDGNNSDTAYAGLQYGLNLGAWRLRSRGTYNWDKDNGSDYSSQDIYLQRDIPALTAQVVAGETYTNGDTFDSVSLRGMRLYSDDRIRPEGRTNYSPVIRGVANSNAKVTVMQSGSKIYETTVPPGPFELSDLSTTGYGNDLQVTVEESDGSKRTFTVPFSSVTQMMRPGTSRWEFGAGELNDDSLHDRPNIGYATWYYGLNNTFTGYAGVQYSDMDFYAGLLGVAMNTAIGAFALDVTQSHAQIDELGTLTGQSYRLTYSKVIETTDTSFNVAAYRFSTEDYLSLRDAAALQDDVKYGSYKNQSYESSDELYSDYQRMKNQFQISVSQPLAFNGENYGSLYVTGTWEDYWNESGSTSNYSAGYSNDFRYGSYSISLQRTYDEDGEKDDSVYLNVSIPLSTFSSERKNIAGFNNVNMSARTDMEGSANFNNTASGNTEDGKINYSISTVSNTGDYGDLNQISGYGSWSSPYGPLSVSTSFSDDSSKQYSANYSGGMVVHTGGLTMAPGTLSDTGPIILVHASGAKGAQLGYGKGEIGRSGYAIMPYASAYRENRVGLNISSLDADVEVKNTSETIVPRDGAVVLVNFETDEGRSLILELLRNDKGFIPLGADVLTDKGELVGAVGQAGQAYVRGVEDQGTLRVVWGKEAGSACTVNYHITDSAQKAGLTTILNNQLCHMQ</sequence>
<comment type="similarity">
    <text evidence="2 9">Belongs to the fimbrial export usher family.</text>
</comment>
<evidence type="ECO:0000256" key="1">
    <source>
        <dbReference type="ARBA" id="ARBA00004571"/>
    </source>
</evidence>
<dbReference type="InterPro" id="IPR018030">
    <property type="entry name" value="Fimbrial_membr_usher_CS"/>
</dbReference>
<dbReference type="SUPFAM" id="SSF141729">
    <property type="entry name" value="FimD N-terminal domain-like"/>
    <property type="match status" value="1"/>
</dbReference>
<comment type="subcellular location">
    <subcellularLocation>
        <location evidence="1 9">Cell outer membrane</location>
        <topology evidence="1 9">Multi-pass membrane protein</topology>
    </subcellularLocation>
</comment>
<dbReference type="Pfam" id="PF13954">
    <property type="entry name" value="PapC_N"/>
    <property type="match status" value="1"/>
</dbReference>
<gene>
    <name evidence="13" type="ORF">BN1086_03069</name>
</gene>
<evidence type="ECO:0000256" key="3">
    <source>
        <dbReference type="ARBA" id="ARBA00022448"/>
    </source>
</evidence>
<dbReference type="InterPro" id="IPR000015">
    <property type="entry name" value="Fimb_usher"/>
</dbReference>
<dbReference type="FunFam" id="2.60.40.3110:FF:000001">
    <property type="entry name" value="Putative fimbrial outer membrane usher"/>
    <property type="match status" value="1"/>
</dbReference>
<dbReference type="PATRIC" id="fig|545.12.peg.3073"/>
<feature type="chain" id="PRO_5001741133" evidence="10">
    <location>
        <begin position="23"/>
        <end position="866"/>
    </location>
</feature>
<keyword evidence="9" id="KW-1029">Fimbrium biogenesis</keyword>
<dbReference type="InterPro" id="IPR043142">
    <property type="entry name" value="PapC-like_C_sf"/>
</dbReference>
<keyword evidence="5 9" id="KW-0812">Transmembrane</keyword>
<dbReference type="GO" id="GO:0015473">
    <property type="term" value="F:fimbrial usher porin activity"/>
    <property type="evidence" value="ECO:0007669"/>
    <property type="project" value="InterPro"/>
</dbReference>
<evidence type="ECO:0000259" key="11">
    <source>
        <dbReference type="Pfam" id="PF13953"/>
    </source>
</evidence>
<evidence type="ECO:0000256" key="6">
    <source>
        <dbReference type="ARBA" id="ARBA00022729"/>
    </source>
</evidence>
<evidence type="ECO:0000256" key="5">
    <source>
        <dbReference type="ARBA" id="ARBA00022692"/>
    </source>
</evidence>
<evidence type="ECO:0000259" key="12">
    <source>
        <dbReference type="Pfam" id="PF13954"/>
    </source>
</evidence>
<dbReference type="PANTHER" id="PTHR30451">
    <property type="entry name" value="OUTER MEMBRANE USHER PROTEIN"/>
    <property type="match status" value="1"/>
</dbReference>
<dbReference type="Gene3D" id="2.60.40.2070">
    <property type="match status" value="1"/>
</dbReference>
<feature type="signal peptide" evidence="10">
    <location>
        <begin position="1"/>
        <end position="22"/>
    </location>
</feature>
<keyword evidence="6 10" id="KW-0732">Signal</keyword>
<organism evidence="13">
    <name type="scientific">Citrobacter koseri</name>
    <name type="common">Citrobacter diversus</name>
    <dbReference type="NCBI Taxonomy" id="545"/>
    <lineage>
        <taxon>Bacteria</taxon>
        <taxon>Pseudomonadati</taxon>
        <taxon>Pseudomonadota</taxon>
        <taxon>Gammaproteobacteria</taxon>
        <taxon>Enterobacterales</taxon>
        <taxon>Enterobacteriaceae</taxon>
        <taxon>Citrobacter</taxon>
    </lineage>
</organism>
<evidence type="ECO:0000256" key="4">
    <source>
        <dbReference type="ARBA" id="ARBA00022452"/>
    </source>
</evidence>
<dbReference type="Gene3D" id="2.60.40.2610">
    <property type="entry name" value="Outer membrane usher protein FimD, plug domain"/>
    <property type="match status" value="1"/>
</dbReference>
<protein>
    <submittedName>
        <fullName evidence="13">Putative outer membrane usher protein</fullName>
    </submittedName>
</protein>
<keyword evidence="3 9" id="KW-0813">Transport</keyword>
<dbReference type="Gene3D" id="2.60.40.3110">
    <property type="match status" value="1"/>
</dbReference>